<evidence type="ECO:0000313" key="1">
    <source>
        <dbReference type="EMBL" id="TMS37127.1"/>
    </source>
</evidence>
<dbReference type="AlphaFoldDB" id="A0A4U8UYA9"/>
<protein>
    <submittedName>
        <fullName evidence="1">Uncharacterized protein</fullName>
    </submittedName>
</protein>
<gene>
    <name evidence="1" type="ORF">L596_004127</name>
</gene>
<accession>A0A4U8UYA9</accession>
<reference evidence="1 2" key="1">
    <citation type="journal article" date="2015" name="Genome Biol.">
        <title>Comparative genomics of Steinernema reveals deeply conserved gene regulatory networks.</title>
        <authorList>
            <person name="Dillman A.R."/>
            <person name="Macchietto M."/>
            <person name="Porter C.F."/>
            <person name="Rogers A."/>
            <person name="Williams B."/>
            <person name="Antoshechkin I."/>
            <person name="Lee M.M."/>
            <person name="Goodwin Z."/>
            <person name="Lu X."/>
            <person name="Lewis E.E."/>
            <person name="Goodrich-Blair H."/>
            <person name="Stock S.P."/>
            <person name="Adams B.J."/>
            <person name="Sternberg P.W."/>
            <person name="Mortazavi A."/>
        </authorList>
    </citation>
    <scope>NUCLEOTIDE SEQUENCE [LARGE SCALE GENOMIC DNA]</scope>
    <source>
        <strain evidence="1 2">ALL</strain>
    </source>
</reference>
<dbReference type="EMBL" id="AZBU02000001">
    <property type="protein sequence ID" value="TMS37127.1"/>
    <property type="molecule type" value="Genomic_DNA"/>
</dbReference>
<sequence length="102" mass="11723">MGAQGKRFLKPVNTTPSAKTIKAFFLITASLSHLADYIKLHLRLLNYSTESFANPPLYALNEVFDNTGITSPAKQQIKESCYSLSKWNQFLRRWQVFRLLAR</sequence>
<name>A0A4U8UYA9_STECR</name>
<dbReference type="EMBL" id="CM016762">
    <property type="protein sequence ID" value="TMS37127.1"/>
    <property type="molecule type" value="Genomic_DNA"/>
</dbReference>
<organism evidence="1 2">
    <name type="scientific">Steinernema carpocapsae</name>
    <name type="common">Entomopathogenic nematode</name>
    <dbReference type="NCBI Taxonomy" id="34508"/>
    <lineage>
        <taxon>Eukaryota</taxon>
        <taxon>Metazoa</taxon>
        <taxon>Ecdysozoa</taxon>
        <taxon>Nematoda</taxon>
        <taxon>Chromadorea</taxon>
        <taxon>Rhabditida</taxon>
        <taxon>Tylenchina</taxon>
        <taxon>Panagrolaimomorpha</taxon>
        <taxon>Strongyloidoidea</taxon>
        <taxon>Steinernematidae</taxon>
        <taxon>Steinernema</taxon>
    </lineage>
</organism>
<comment type="caution">
    <text evidence="1">The sequence shown here is derived from an EMBL/GenBank/DDBJ whole genome shotgun (WGS) entry which is preliminary data.</text>
</comment>
<keyword evidence="2" id="KW-1185">Reference proteome</keyword>
<proteinExistence type="predicted"/>
<dbReference type="Proteomes" id="UP000298663">
    <property type="component" value="Chromosome X"/>
</dbReference>
<evidence type="ECO:0000313" key="2">
    <source>
        <dbReference type="Proteomes" id="UP000298663"/>
    </source>
</evidence>
<reference evidence="1 2" key="2">
    <citation type="journal article" date="2019" name="G3 (Bethesda)">
        <title>Hybrid Assembly of the Genome of the Entomopathogenic Nematode Steinernema carpocapsae Identifies the X-Chromosome.</title>
        <authorList>
            <person name="Serra L."/>
            <person name="Macchietto M."/>
            <person name="Macias-Munoz A."/>
            <person name="McGill C.J."/>
            <person name="Rodriguez I.M."/>
            <person name="Rodriguez B."/>
            <person name="Murad R."/>
            <person name="Mortazavi A."/>
        </authorList>
    </citation>
    <scope>NUCLEOTIDE SEQUENCE [LARGE SCALE GENOMIC DNA]</scope>
    <source>
        <strain evidence="1 2">ALL</strain>
    </source>
</reference>